<dbReference type="EMBL" id="JAGTXO010000018">
    <property type="protein sequence ID" value="KAG8462820.1"/>
    <property type="molecule type" value="Genomic_DNA"/>
</dbReference>
<dbReference type="OrthoDB" id="10653078at2759"/>
<accession>A0A8J5XP35</accession>
<proteinExistence type="predicted"/>
<evidence type="ECO:0000256" key="1">
    <source>
        <dbReference type="SAM" id="SignalP"/>
    </source>
</evidence>
<gene>
    <name evidence="2" type="ORF">KFE25_001593</name>
</gene>
<protein>
    <recommendedName>
        <fullName evidence="4">Hexosyltransferase</fullName>
    </recommendedName>
</protein>
<evidence type="ECO:0008006" key="4">
    <source>
        <dbReference type="Google" id="ProtNLM"/>
    </source>
</evidence>
<dbReference type="AlphaFoldDB" id="A0A8J5XP35"/>
<keyword evidence="1" id="KW-0732">Signal</keyword>
<organism evidence="2 3">
    <name type="scientific">Diacronema lutheri</name>
    <name type="common">Unicellular marine alga</name>
    <name type="synonym">Monochrysis lutheri</name>
    <dbReference type="NCBI Taxonomy" id="2081491"/>
    <lineage>
        <taxon>Eukaryota</taxon>
        <taxon>Haptista</taxon>
        <taxon>Haptophyta</taxon>
        <taxon>Pavlovophyceae</taxon>
        <taxon>Pavlovales</taxon>
        <taxon>Pavlovaceae</taxon>
        <taxon>Diacronema</taxon>
    </lineage>
</organism>
<name>A0A8J5XP35_DIALT</name>
<dbReference type="Proteomes" id="UP000751190">
    <property type="component" value="Unassembled WGS sequence"/>
</dbReference>
<keyword evidence="3" id="KW-1185">Reference proteome</keyword>
<reference evidence="2" key="1">
    <citation type="submission" date="2021-05" db="EMBL/GenBank/DDBJ databases">
        <title>The genome of the haptophyte Pavlova lutheri (Diacronema luteri, Pavlovales) - a model for lipid biosynthesis in eukaryotic algae.</title>
        <authorList>
            <person name="Hulatt C.J."/>
            <person name="Posewitz M.C."/>
        </authorList>
    </citation>
    <scope>NUCLEOTIDE SEQUENCE</scope>
    <source>
        <strain evidence="2">NIVA-4/92</strain>
    </source>
</reference>
<sequence length="485" mass="51190">MTTTVLLALAAAGTDGGETTAAGEFRLYITCSVRTLAASVSSTSTWNERNSPAVVYLFGDRPRNGARGARARAGAWSTAYAALPPHALRSYPIALLDVDDKAIIEKDMAIWRHAYRRHVAPSADGSGVARLLNGADPLGSAGAVVRWFVRVDDDAYVMLPRLEALLDELGRRIAVGGAHRRGADGAEGARARALLGGTLMWIPARPAYDARRGVFEWVGLKMQVDARERGRPTLARNWRRALGRGEILTYCAGGPGTVLSREALSLTRGFEGTCAERLRELRAAGCPPSARLVPPPAAAAAAEWRGVNCSAGGDGACGAPRARARLGHGAPGSMLHQLLCYATYVDVVFAFCAQQEHMLPCRHLGWLKEGAGVQQDVFVVAGHKRLRNAGKDGVELAFDPHVVAVHGLKTAVAMRTVHAAMLRSDGRASGGGVGGGATPVASRNGTLAARVAPWGGGLRESRGGRLVINAAPPLMPPHLQVPLYD</sequence>
<evidence type="ECO:0000313" key="2">
    <source>
        <dbReference type="EMBL" id="KAG8462820.1"/>
    </source>
</evidence>
<comment type="caution">
    <text evidence="2">The sequence shown here is derived from an EMBL/GenBank/DDBJ whole genome shotgun (WGS) entry which is preliminary data.</text>
</comment>
<evidence type="ECO:0000313" key="3">
    <source>
        <dbReference type="Proteomes" id="UP000751190"/>
    </source>
</evidence>
<feature type="signal peptide" evidence="1">
    <location>
        <begin position="1"/>
        <end position="16"/>
    </location>
</feature>
<feature type="chain" id="PRO_5035192067" description="Hexosyltransferase" evidence="1">
    <location>
        <begin position="17"/>
        <end position="485"/>
    </location>
</feature>